<keyword evidence="1" id="KW-0472">Membrane</keyword>
<keyword evidence="1" id="KW-1133">Transmembrane helix</keyword>
<feature type="transmembrane region" description="Helical" evidence="1">
    <location>
        <begin position="88"/>
        <end position="115"/>
    </location>
</feature>
<evidence type="ECO:0000256" key="1">
    <source>
        <dbReference type="SAM" id="Phobius"/>
    </source>
</evidence>
<organism evidence="2 3">
    <name type="scientific">Hazenella coriacea</name>
    <dbReference type="NCBI Taxonomy" id="1179467"/>
    <lineage>
        <taxon>Bacteria</taxon>
        <taxon>Bacillati</taxon>
        <taxon>Bacillota</taxon>
        <taxon>Bacilli</taxon>
        <taxon>Bacillales</taxon>
        <taxon>Thermoactinomycetaceae</taxon>
        <taxon>Hazenella</taxon>
    </lineage>
</organism>
<feature type="transmembrane region" description="Helical" evidence="1">
    <location>
        <begin position="6"/>
        <end position="25"/>
    </location>
</feature>
<feature type="transmembrane region" description="Helical" evidence="1">
    <location>
        <begin position="59"/>
        <end position="76"/>
    </location>
</feature>
<feature type="transmembrane region" description="Helical" evidence="1">
    <location>
        <begin position="184"/>
        <end position="208"/>
    </location>
</feature>
<proteinExistence type="predicted"/>
<dbReference type="Proteomes" id="UP000294937">
    <property type="component" value="Unassembled WGS sequence"/>
</dbReference>
<dbReference type="RefSeq" id="WP_131925113.1">
    <property type="nucleotide sequence ID" value="NZ_SMAG01000005.1"/>
</dbReference>
<dbReference type="GO" id="GO:0016020">
    <property type="term" value="C:membrane"/>
    <property type="evidence" value="ECO:0007669"/>
    <property type="project" value="InterPro"/>
</dbReference>
<feature type="transmembrane region" description="Helical" evidence="1">
    <location>
        <begin position="152"/>
        <end position="172"/>
    </location>
</feature>
<dbReference type="Pfam" id="PF07155">
    <property type="entry name" value="ECF-ribofla_trS"/>
    <property type="match status" value="1"/>
</dbReference>
<dbReference type="Gene3D" id="1.10.1760.20">
    <property type="match status" value="1"/>
</dbReference>
<dbReference type="OrthoDB" id="5198189at2"/>
<keyword evidence="1" id="KW-0812">Transmembrane</keyword>
<dbReference type="PIRSF" id="PIRSF037395">
    <property type="entry name" value="UCP037395_ABCper"/>
    <property type="match status" value="1"/>
</dbReference>
<reference evidence="2 3" key="1">
    <citation type="submission" date="2019-03" db="EMBL/GenBank/DDBJ databases">
        <title>Genomic Encyclopedia of Type Strains, Phase IV (KMG-IV): sequencing the most valuable type-strain genomes for metagenomic binning, comparative biology and taxonomic classification.</title>
        <authorList>
            <person name="Goeker M."/>
        </authorList>
    </citation>
    <scope>NUCLEOTIDE SEQUENCE [LARGE SCALE GENOMIC DNA]</scope>
    <source>
        <strain evidence="2 3">DSM 45707</strain>
    </source>
</reference>
<keyword evidence="3" id="KW-1185">Reference proteome</keyword>
<protein>
    <submittedName>
        <fullName evidence="2">Energy-coupling factor transport system substrate-specific component</fullName>
    </submittedName>
</protein>
<sequence>MSRSSIYLLSTIGIIVAMLTIFSIWMQGQYFLVSITFLLMVFVPLLMRFEQRNIEGRELVFLAVLIAIASISRVPFAPLPSIQPTSFVIMASAWVLGAESGFLIGALSAFVSNIFLGQGPWTPWQMLAWGLMGCMAGWLKDTWWMQKLWGKLLFGLGWGFLFGWIMNLWVMTGSLHFWSWQEWLTIYLASFFFDLAHALCNVVFITLFTSKWLRNLERFQVKYGLLKS</sequence>
<dbReference type="EMBL" id="SMAG01000005">
    <property type="protein sequence ID" value="TCS93824.1"/>
    <property type="molecule type" value="Genomic_DNA"/>
</dbReference>
<comment type="caution">
    <text evidence="2">The sequence shown here is derived from an EMBL/GenBank/DDBJ whole genome shotgun (WGS) entry which is preliminary data.</text>
</comment>
<dbReference type="InterPro" id="IPR009825">
    <property type="entry name" value="ECF_substrate-spec-like"/>
</dbReference>
<evidence type="ECO:0000313" key="3">
    <source>
        <dbReference type="Proteomes" id="UP000294937"/>
    </source>
</evidence>
<accession>A0A4R3L6J8</accession>
<dbReference type="InterPro" id="IPR017196">
    <property type="entry name" value="ECF_substrate-spec_UCP037395"/>
</dbReference>
<feature type="transmembrane region" description="Helical" evidence="1">
    <location>
        <begin position="30"/>
        <end position="47"/>
    </location>
</feature>
<evidence type="ECO:0000313" key="2">
    <source>
        <dbReference type="EMBL" id="TCS93824.1"/>
    </source>
</evidence>
<dbReference type="AlphaFoldDB" id="A0A4R3L6J8"/>
<gene>
    <name evidence="2" type="ORF">EDD58_10532</name>
</gene>
<name>A0A4R3L6J8_9BACL</name>